<comment type="caution">
    <text evidence="1">The sequence shown here is derived from an EMBL/GenBank/DDBJ whole genome shotgun (WGS) entry which is preliminary data.</text>
</comment>
<sequence length="48" mass="5367">MKTDESPWIAAACDADRNTCQLTRYLVFGTVGGAQAWYEALREEVEEA</sequence>
<reference evidence="1" key="1">
    <citation type="submission" date="2022-06" db="EMBL/GenBank/DDBJ databases">
        <authorList>
            <person name="Dietemann V."/>
            <person name="Ory F."/>
            <person name="Dainat B."/>
            <person name="Oberhansli S."/>
        </authorList>
    </citation>
    <scope>NUCLEOTIDE SEQUENCE</scope>
    <source>
        <strain evidence="1">Ena-SAMPLE-TAB-26-04-2022-14:26:32:270-5432</strain>
    </source>
</reference>
<organism evidence="1 2">
    <name type="scientific">Paenibacillus melissococcoides</name>
    <dbReference type="NCBI Taxonomy" id="2912268"/>
    <lineage>
        <taxon>Bacteria</taxon>
        <taxon>Bacillati</taxon>
        <taxon>Bacillota</taxon>
        <taxon>Bacilli</taxon>
        <taxon>Bacillales</taxon>
        <taxon>Paenibacillaceae</taxon>
        <taxon>Paenibacillus</taxon>
    </lineage>
</organism>
<evidence type="ECO:0000313" key="1">
    <source>
        <dbReference type="EMBL" id="CAH8249443.1"/>
    </source>
</evidence>
<accession>A0ABM9GDU9</accession>
<keyword evidence="2" id="KW-1185">Reference proteome</keyword>
<dbReference type="RefSeq" id="WP_213428839.1">
    <property type="nucleotide sequence ID" value="NZ_AP031286.1"/>
</dbReference>
<dbReference type="Proteomes" id="UP001154322">
    <property type="component" value="Unassembled WGS sequence"/>
</dbReference>
<dbReference type="EMBL" id="CALYLO010000016">
    <property type="protein sequence ID" value="CAH8249443.1"/>
    <property type="molecule type" value="Genomic_DNA"/>
</dbReference>
<evidence type="ECO:0000313" key="2">
    <source>
        <dbReference type="Proteomes" id="UP001154322"/>
    </source>
</evidence>
<protein>
    <submittedName>
        <fullName evidence="1">Uncharacterized protein</fullName>
    </submittedName>
</protein>
<proteinExistence type="predicted"/>
<name>A0ABM9GDU9_9BACL</name>
<gene>
    <name evidence="1" type="ORF">WJ0W_006628</name>
</gene>